<feature type="region of interest" description="Disordered" evidence="1">
    <location>
        <begin position="1"/>
        <end position="22"/>
    </location>
</feature>
<dbReference type="SUPFAM" id="SSF110997">
    <property type="entry name" value="Sporulation related repeat"/>
    <property type="match status" value="1"/>
</dbReference>
<evidence type="ECO:0000313" key="5">
    <source>
        <dbReference type="Proteomes" id="UP000095401"/>
    </source>
</evidence>
<dbReference type="InterPro" id="IPR036680">
    <property type="entry name" value="SPOR-like_sf"/>
</dbReference>
<dbReference type="InterPro" id="IPR007730">
    <property type="entry name" value="SPOR-like_dom"/>
</dbReference>
<dbReference type="EMBL" id="CP017415">
    <property type="protein sequence ID" value="AOU99313.1"/>
    <property type="molecule type" value="Genomic_DNA"/>
</dbReference>
<dbReference type="GO" id="GO:0030428">
    <property type="term" value="C:cell septum"/>
    <property type="evidence" value="ECO:0007669"/>
    <property type="project" value="TreeGrafter"/>
</dbReference>
<dbReference type="KEGG" id="aprs:BI364_16485"/>
<proteinExistence type="predicted"/>
<dbReference type="Pfam" id="PF05036">
    <property type="entry name" value="SPOR"/>
    <property type="match status" value="1"/>
</dbReference>
<dbReference type="PANTHER" id="PTHR38687">
    <property type="entry name" value="CELL DIVISION PROTEIN DEDD-RELATED"/>
    <property type="match status" value="1"/>
</dbReference>
<evidence type="ECO:0000256" key="2">
    <source>
        <dbReference type="SAM" id="Phobius"/>
    </source>
</evidence>
<dbReference type="PROSITE" id="PS51724">
    <property type="entry name" value="SPOR"/>
    <property type="match status" value="1"/>
</dbReference>
<keyword evidence="2" id="KW-1133">Transmembrane helix</keyword>
<feature type="transmembrane region" description="Helical" evidence="2">
    <location>
        <begin position="26"/>
        <end position="45"/>
    </location>
</feature>
<protein>
    <recommendedName>
        <fullName evidence="3">SPOR domain-containing protein</fullName>
    </recommendedName>
</protein>
<dbReference type="InterPro" id="IPR052521">
    <property type="entry name" value="Cell_div_SPOR-domain"/>
</dbReference>
<evidence type="ECO:0000256" key="1">
    <source>
        <dbReference type="SAM" id="MobiDB-lite"/>
    </source>
</evidence>
<organism evidence="4 5">
    <name type="scientific">Acidihalobacter yilgarnensis</name>
    <dbReference type="NCBI Taxonomy" id="2819280"/>
    <lineage>
        <taxon>Bacteria</taxon>
        <taxon>Pseudomonadati</taxon>
        <taxon>Pseudomonadota</taxon>
        <taxon>Gammaproteobacteria</taxon>
        <taxon>Chromatiales</taxon>
        <taxon>Ectothiorhodospiraceae</taxon>
        <taxon>Acidihalobacter</taxon>
    </lineage>
</organism>
<evidence type="ECO:0000313" key="4">
    <source>
        <dbReference type="EMBL" id="AOU99313.1"/>
    </source>
</evidence>
<sequence length="210" mass="22345">MAQHDYKSRKRKSSGRPAAKSGTPGWAWLAVGLAIGLFAGFLFYLSKRPAAPHPAVFSLPAPAGQAEKPAAKPPPKPAVPSAPEKPKFDFYTMLPKLQVDVPKAPASLGRDQAPKAGSSAPASPTVVEKVTAPGRYILQIASFGTQGQADVMKAKLAFQGIMASVSPAKVKDYTWYRVQVGPYSDVGKLNAMIDQLAKQHIKPLVIKMNG</sequence>
<evidence type="ECO:0000259" key="3">
    <source>
        <dbReference type="PROSITE" id="PS51724"/>
    </source>
</evidence>
<dbReference type="RefSeq" id="WP_070079662.1">
    <property type="nucleotide sequence ID" value="NZ_CP017415.1"/>
</dbReference>
<dbReference type="Gene3D" id="3.30.70.1070">
    <property type="entry name" value="Sporulation related repeat"/>
    <property type="match status" value="1"/>
</dbReference>
<keyword evidence="2" id="KW-0812">Transmembrane</keyword>
<dbReference type="AlphaFoldDB" id="A0A1D8ISC9"/>
<accession>A0A1D8ISC9</accession>
<dbReference type="GO" id="GO:0032153">
    <property type="term" value="C:cell division site"/>
    <property type="evidence" value="ECO:0007669"/>
    <property type="project" value="TreeGrafter"/>
</dbReference>
<reference evidence="5" key="1">
    <citation type="submission" date="2016-09" db="EMBL/GenBank/DDBJ databases">
        <title>Acidihalobacter prosperus F5.</title>
        <authorList>
            <person name="Khaleque H.N."/>
            <person name="Ramsay J.P."/>
            <person name="Kaksonen A.H."/>
            <person name="Boxall N.J."/>
            <person name="Watkin E.L.J."/>
        </authorList>
    </citation>
    <scope>NUCLEOTIDE SEQUENCE [LARGE SCALE GENOMIC DNA]</scope>
    <source>
        <strain evidence="5">F5</strain>
    </source>
</reference>
<name>A0A1D8ISC9_9GAMM</name>
<dbReference type="Proteomes" id="UP000095401">
    <property type="component" value="Chromosome"/>
</dbReference>
<dbReference type="GO" id="GO:0032506">
    <property type="term" value="P:cytokinetic process"/>
    <property type="evidence" value="ECO:0007669"/>
    <property type="project" value="TreeGrafter"/>
</dbReference>
<dbReference type="PANTHER" id="PTHR38687:SF1">
    <property type="entry name" value="CELL DIVISION PROTEIN DEDD"/>
    <property type="match status" value="1"/>
</dbReference>
<keyword evidence="5" id="KW-1185">Reference proteome</keyword>
<dbReference type="GO" id="GO:0042834">
    <property type="term" value="F:peptidoglycan binding"/>
    <property type="evidence" value="ECO:0007669"/>
    <property type="project" value="InterPro"/>
</dbReference>
<keyword evidence="2" id="KW-0472">Membrane</keyword>
<gene>
    <name evidence="4" type="ORF">BI364_16485</name>
</gene>
<feature type="domain" description="SPOR" evidence="3">
    <location>
        <begin position="130"/>
        <end position="209"/>
    </location>
</feature>